<evidence type="ECO:0000256" key="3">
    <source>
        <dbReference type="ARBA" id="ARBA00022723"/>
    </source>
</evidence>
<evidence type="ECO:0000256" key="7">
    <source>
        <dbReference type="PROSITE-ProRule" id="PRU00433"/>
    </source>
</evidence>
<proteinExistence type="predicted"/>
<dbReference type="GO" id="GO:0004601">
    <property type="term" value="F:peroxidase activity"/>
    <property type="evidence" value="ECO:0007669"/>
    <property type="project" value="UniProtKB-KW"/>
</dbReference>
<evidence type="ECO:0000256" key="4">
    <source>
        <dbReference type="ARBA" id="ARBA00022729"/>
    </source>
</evidence>
<evidence type="ECO:0000313" key="10">
    <source>
        <dbReference type="EMBL" id="WNH10126.1"/>
    </source>
</evidence>
<dbReference type="InterPro" id="IPR051395">
    <property type="entry name" value="Cytochrome_c_Peroxidase/MauG"/>
</dbReference>
<dbReference type="InterPro" id="IPR009056">
    <property type="entry name" value="Cyt_c-like_dom"/>
</dbReference>
<keyword evidence="6 7" id="KW-0408">Iron</keyword>
<accession>A0ABY9XWE8</accession>
<dbReference type="InterPro" id="IPR004852">
    <property type="entry name" value="Di-haem_cyt_c_peroxidsae"/>
</dbReference>
<comment type="subcellular location">
    <subcellularLocation>
        <location evidence="1">Cell envelope</location>
    </subcellularLocation>
</comment>
<dbReference type="RefSeq" id="WP_415866467.1">
    <property type="nucleotide sequence ID" value="NZ_CP134537.1"/>
</dbReference>
<evidence type="ECO:0000256" key="6">
    <source>
        <dbReference type="ARBA" id="ARBA00023004"/>
    </source>
</evidence>
<evidence type="ECO:0000259" key="9">
    <source>
        <dbReference type="PROSITE" id="PS51007"/>
    </source>
</evidence>
<dbReference type="SUPFAM" id="SSF46626">
    <property type="entry name" value="Cytochrome c"/>
    <property type="match status" value="2"/>
</dbReference>
<keyword evidence="3 7" id="KW-0479">Metal-binding</keyword>
<name>A0ABY9XWE8_9FLAO</name>
<dbReference type="EMBL" id="CP134537">
    <property type="protein sequence ID" value="WNH10126.1"/>
    <property type="molecule type" value="Genomic_DNA"/>
</dbReference>
<dbReference type="InterPro" id="IPR038352">
    <property type="entry name" value="Imelysin_sf"/>
</dbReference>
<gene>
    <name evidence="10" type="ORF">RHP51_05355</name>
</gene>
<dbReference type="Gene3D" id="1.20.1420.20">
    <property type="entry name" value="M75 peptidase, HXXE motif"/>
    <property type="match status" value="1"/>
</dbReference>
<dbReference type="Gene3D" id="1.10.760.10">
    <property type="entry name" value="Cytochrome c-like domain"/>
    <property type="match status" value="2"/>
</dbReference>
<keyword evidence="2 7" id="KW-0349">Heme</keyword>
<keyword evidence="4 8" id="KW-0732">Signal</keyword>
<sequence>MNNILFLIRAKTYTISICLLLLASIACKKELTKTQATSTNKRIESLYTKELDICINYLDSLSASKNIKNNIDFYKKAREHFKTIEPILAFTDQNNYKSLNAPNFLQIQEEDPTDIKIRTPFGFQVIEELLFTPKTDPLKIHEIVSITNSRLKLIRKNTRINFKNHHIIWLIRNQIVRIATTGITGFDSPVLGQSLLECQYTYKTLINLLDIFQDQFKSKRVYTNLKKAFQTSINHLNHDFDSFDRYAFIKTNTDAQLKLLVEVQKDWNVNFPFEMALSNTMTSLFSPDALNLNYFTDFKSDTINLKQKEFLGNKLFNDKMLSKNNDLACVSCHIKDKAFTDGKALFDNRQTRNSPTLPYSAYQQLYFMDARSGSLEGQIVGVANNHNEFNLPMDSIANRIKNNPEYNKLLDSLYNNARFEFNIRHAIASYVRSLNPFNSKFDNNINDKKSSLSVKEKTGFNLFMGKAACATCHFPPLFNGTVPPNFNTTELEIIGVPETKENKMLDDDLGRYYLFNTKARKGAFKTPTIRNIEKTAPYMHNGTYTTLEEVIDFYNDGGGVGLGFDLPHQTLPFDNLDLSEEEQTSIIAFMKTLTDEVYTNTK</sequence>
<keyword evidence="5" id="KW-0560">Oxidoreductase</keyword>
<evidence type="ECO:0000256" key="2">
    <source>
        <dbReference type="ARBA" id="ARBA00022617"/>
    </source>
</evidence>
<feature type="domain" description="Cytochrome c" evidence="9">
    <location>
        <begin position="454"/>
        <end position="594"/>
    </location>
</feature>
<dbReference type="PANTHER" id="PTHR30600:SF10">
    <property type="entry name" value="BLL6722 PROTEIN"/>
    <property type="match status" value="1"/>
</dbReference>
<feature type="signal peptide" evidence="8">
    <location>
        <begin position="1"/>
        <end position="28"/>
    </location>
</feature>
<evidence type="ECO:0000256" key="8">
    <source>
        <dbReference type="SAM" id="SignalP"/>
    </source>
</evidence>
<protein>
    <submittedName>
        <fullName evidence="10">Cytochrome c peroxidase</fullName>
    </submittedName>
</protein>
<dbReference type="InterPro" id="IPR036909">
    <property type="entry name" value="Cyt_c-like_dom_sf"/>
</dbReference>
<feature type="chain" id="PRO_5045308580" evidence="8">
    <location>
        <begin position="29"/>
        <end position="602"/>
    </location>
</feature>
<dbReference type="PROSITE" id="PS51007">
    <property type="entry name" value="CYTC"/>
    <property type="match status" value="1"/>
</dbReference>
<evidence type="ECO:0000256" key="5">
    <source>
        <dbReference type="ARBA" id="ARBA00023002"/>
    </source>
</evidence>
<reference evidence="10 11" key="1">
    <citation type="submission" date="2023-09" db="EMBL/GenBank/DDBJ databases">
        <title>Thalassobella suaedae gen. nov., sp. nov., a marine bacterium of the family Flavobacteriaceae isolated from a halophyte Suaeda japonica.</title>
        <authorList>
            <person name="Lee S.Y."/>
            <person name="Hwang C.Y."/>
        </authorList>
    </citation>
    <scope>NUCLEOTIDE SEQUENCE [LARGE SCALE GENOMIC DNA]</scope>
    <source>
        <strain evidence="10 11">HL-DH14</strain>
    </source>
</reference>
<evidence type="ECO:0000313" key="11">
    <source>
        <dbReference type="Proteomes" id="UP001302806"/>
    </source>
</evidence>
<organism evidence="10 11">
    <name type="scientific">Thalassobellus suaedae</name>
    <dbReference type="NCBI Taxonomy" id="3074124"/>
    <lineage>
        <taxon>Bacteria</taxon>
        <taxon>Pseudomonadati</taxon>
        <taxon>Bacteroidota</taxon>
        <taxon>Flavobacteriia</taxon>
        <taxon>Flavobacteriales</taxon>
        <taxon>Flavobacteriaceae</taxon>
        <taxon>Thalassobellus</taxon>
    </lineage>
</organism>
<keyword evidence="10" id="KW-0575">Peroxidase</keyword>
<dbReference type="Pfam" id="PF03150">
    <property type="entry name" value="CCP_MauG"/>
    <property type="match status" value="1"/>
</dbReference>
<dbReference type="PANTHER" id="PTHR30600">
    <property type="entry name" value="CYTOCHROME C PEROXIDASE-RELATED"/>
    <property type="match status" value="1"/>
</dbReference>
<evidence type="ECO:0000256" key="1">
    <source>
        <dbReference type="ARBA" id="ARBA00004196"/>
    </source>
</evidence>
<dbReference type="Proteomes" id="UP001302806">
    <property type="component" value="Chromosome"/>
</dbReference>